<evidence type="ECO:0000313" key="1">
    <source>
        <dbReference type="EMBL" id="KAA0153992.1"/>
    </source>
</evidence>
<name>A0A5A8CLQ5_CAFRO</name>
<accession>A0A5A8CLQ5</accession>
<organism evidence="1 2">
    <name type="scientific">Cafeteria roenbergensis</name>
    <name type="common">Marine flagellate</name>
    <dbReference type="NCBI Taxonomy" id="33653"/>
    <lineage>
        <taxon>Eukaryota</taxon>
        <taxon>Sar</taxon>
        <taxon>Stramenopiles</taxon>
        <taxon>Bigyra</taxon>
        <taxon>Opalozoa</taxon>
        <taxon>Bicosoecida</taxon>
        <taxon>Cafeteriaceae</taxon>
        <taxon>Cafeteria</taxon>
    </lineage>
</organism>
<comment type="caution">
    <text evidence="1">The sequence shown here is derived from an EMBL/GenBank/DDBJ whole genome shotgun (WGS) entry which is preliminary data.</text>
</comment>
<sequence>MASTSLVSAVLEVHKAVAGDLGALEAALGLATKGSRASDAARSAIAAVLRSVSARADSDVELARDERVATAAASVVSGLCLALTGHLLRHPVKVGVFGAAQMATDLAFLRCWVLSGCPVAGRKQDLPVCASACLELAARRHQLAEASDAKATFEGRALIKSGGVRWRFLLRPSAALLAGSVPAFERAERALAAVLAGWGTMPKVMQALSLARAAPTVRQARRAQVVAAEMLEPASGASGHPLPDLDPPAVWDVKPGTLQSEAAFEGSQGLWSTRFAPKDADAVAKWVKDEWQPPHSPLVPGIYRLQ</sequence>
<evidence type="ECO:0000313" key="2">
    <source>
        <dbReference type="Proteomes" id="UP000324907"/>
    </source>
</evidence>
<dbReference type="EMBL" id="VLTL01000193">
    <property type="protein sequence ID" value="KAA0153992.1"/>
    <property type="molecule type" value="Genomic_DNA"/>
</dbReference>
<protein>
    <submittedName>
        <fullName evidence="1">Uncharacterized protein</fullName>
    </submittedName>
</protein>
<reference evidence="1 2" key="1">
    <citation type="submission" date="2019-07" db="EMBL/GenBank/DDBJ databases">
        <title>Genomes of Cafeteria roenbergensis.</title>
        <authorList>
            <person name="Fischer M.G."/>
            <person name="Hackl T."/>
            <person name="Roman M."/>
        </authorList>
    </citation>
    <scope>NUCLEOTIDE SEQUENCE [LARGE SCALE GENOMIC DNA]</scope>
    <source>
        <strain evidence="1 2">RCC970-E3</strain>
    </source>
</reference>
<gene>
    <name evidence="1" type="ORF">FNF28_06881</name>
</gene>
<dbReference type="Proteomes" id="UP000324907">
    <property type="component" value="Unassembled WGS sequence"/>
</dbReference>
<proteinExistence type="predicted"/>
<dbReference type="AlphaFoldDB" id="A0A5A8CLQ5"/>